<accession>A0A1Z5IUZ9</accession>
<dbReference type="EMBL" id="BCMI01000005">
    <property type="protein sequence ID" value="GAX05412.1"/>
    <property type="molecule type" value="Genomic_DNA"/>
</dbReference>
<sequence>MNLTLGSEMIYTAPKSHKKRTPTRQLEFKPELLALQNIFQINSTPNSDLSQSLGGFKNGK</sequence>
<proteinExistence type="predicted"/>
<dbReference type="Proteomes" id="UP000198414">
    <property type="component" value="Unassembled WGS sequence"/>
</dbReference>
<evidence type="ECO:0000313" key="1">
    <source>
        <dbReference type="EMBL" id="GAX05412.1"/>
    </source>
</evidence>
<protein>
    <submittedName>
        <fullName evidence="1">Uncharacterized protein</fullName>
    </submittedName>
</protein>
<dbReference type="AlphaFoldDB" id="A0A1Z5IUZ9"/>
<gene>
    <name evidence="1" type="ORF">IWT25_00716</name>
</gene>
<reference evidence="1 2" key="1">
    <citation type="submission" date="2015-11" db="EMBL/GenBank/DDBJ databases">
        <title>Draft genome sequences of new species of the genus Lactobacillus isolated from orchardgrass silage.</title>
        <authorList>
            <person name="Tohno M."/>
            <person name="Tanizawa Y."/>
            <person name="Arita M."/>
        </authorList>
    </citation>
    <scope>NUCLEOTIDE SEQUENCE [LARGE SCALE GENOMIC DNA]</scope>
    <source>
        <strain evidence="1 2">IWT25</strain>
    </source>
</reference>
<organism evidence="1 2">
    <name type="scientific">Secundilactobacillus pentosiphilus</name>
    <dbReference type="NCBI Taxonomy" id="1714682"/>
    <lineage>
        <taxon>Bacteria</taxon>
        <taxon>Bacillati</taxon>
        <taxon>Bacillota</taxon>
        <taxon>Bacilli</taxon>
        <taxon>Lactobacillales</taxon>
        <taxon>Lactobacillaceae</taxon>
        <taxon>Secundilactobacillus</taxon>
    </lineage>
</organism>
<name>A0A1Z5IUZ9_9LACO</name>
<dbReference type="RefSeq" id="WP_089120719.1">
    <property type="nucleotide sequence ID" value="NZ_BCMI01000005.1"/>
</dbReference>
<comment type="caution">
    <text evidence="1">The sequence shown here is derived from an EMBL/GenBank/DDBJ whole genome shotgun (WGS) entry which is preliminary data.</text>
</comment>
<evidence type="ECO:0000313" key="2">
    <source>
        <dbReference type="Proteomes" id="UP000198414"/>
    </source>
</evidence>